<dbReference type="PANTHER" id="PTHR22642:SF2">
    <property type="entry name" value="PROTEIN LONG AFTER FAR-RED 3"/>
    <property type="match status" value="1"/>
</dbReference>
<comment type="caution">
    <text evidence="3">The sequence shown here is derived from an EMBL/GenBank/DDBJ whole genome shotgun (WGS) entry which is preliminary data.</text>
</comment>
<dbReference type="InterPro" id="IPR013108">
    <property type="entry name" value="Amidohydro_3"/>
</dbReference>
<keyword evidence="4" id="KW-1185">Reference proteome</keyword>
<dbReference type="Gene3D" id="2.30.40.10">
    <property type="entry name" value="Urease, subunit C, domain 1"/>
    <property type="match status" value="1"/>
</dbReference>
<evidence type="ECO:0000256" key="1">
    <source>
        <dbReference type="SAM" id="SignalP"/>
    </source>
</evidence>
<evidence type="ECO:0000313" key="4">
    <source>
        <dbReference type="Proteomes" id="UP000198104"/>
    </source>
</evidence>
<dbReference type="RefSeq" id="WP_088528155.1">
    <property type="nucleotide sequence ID" value="NZ_NGUO01000018.1"/>
</dbReference>
<dbReference type="PANTHER" id="PTHR22642">
    <property type="entry name" value="IMIDAZOLONEPROPIONASE"/>
    <property type="match status" value="1"/>
</dbReference>
<feature type="chain" id="PRO_5012874633" description="Amidohydrolase 3 domain-containing protein" evidence="1">
    <location>
        <begin position="22"/>
        <end position="566"/>
    </location>
</feature>
<organism evidence="3 4">
    <name type="scientific">Polynucleobacter aenigmaticus</name>
    <dbReference type="NCBI Taxonomy" id="1743164"/>
    <lineage>
        <taxon>Bacteria</taxon>
        <taxon>Pseudomonadati</taxon>
        <taxon>Pseudomonadota</taxon>
        <taxon>Betaproteobacteria</taxon>
        <taxon>Burkholderiales</taxon>
        <taxon>Burkholderiaceae</taxon>
        <taxon>Polynucleobacter</taxon>
    </lineage>
</organism>
<dbReference type="InterPro" id="IPR033932">
    <property type="entry name" value="YtcJ-like"/>
</dbReference>
<sequence>MKLTQKLLSVLLLSQCALAFAKGNADTIFYGGDIVTMNQAQPKAEAVAIQDGKIIGVGSFTNLKKLQGEGTKLINLNGQTLMPGMVEPHVHIMGTAFSEEIFLNLSNFTMPHDTLDSLVAKLTAYSKNIKDGDWINAFGVDPSRTEPFMSELTADILDKVSTTKPIFILNQSMHIAYVNHKALEVAGLTDSSPDPKGGKFLKDSKGHLTGVVYEAPAFYLFLNKMPLPTQEVIEQAIVKVGQRLVSKGVTTSAEITVGGYLGVDKEYALFNAMTRNGKLPVRVRGYMYSSAYPSTNNSYKPGQGDDSFKLIGVKIVADGSNQGLTGAMTKPYDFPAGTKNTGTLNFTEQELYDLAKPRFDEGWQISVHSNGDKSIEQTLNVFERLVIKPSDVKTRLRIEHFTVPTEAQIIRAAKLGVVPGFTIGHTDYWGEAFHDHLLGAERANRIDPSASLIKKGMHFAYHSDSPVSPIHPLKYASEGAARLWQVSPQKVLNANQKVSINNALKAVTIDAAYQLKMDDKVGSIEKGKYADFAIVDKNPMKTDAYKIRDIEVNETWINGRQVFKKN</sequence>
<feature type="signal peptide" evidence="1">
    <location>
        <begin position="1"/>
        <end position="21"/>
    </location>
</feature>
<gene>
    <name evidence="3" type="ORF">CBI30_10000</name>
</gene>
<name>A0A254PS60_9BURK</name>
<evidence type="ECO:0000259" key="2">
    <source>
        <dbReference type="Pfam" id="PF07969"/>
    </source>
</evidence>
<evidence type="ECO:0000313" key="3">
    <source>
        <dbReference type="EMBL" id="OWS69390.1"/>
    </source>
</evidence>
<dbReference type="InterPro" id="IPR032466">
    <property type="entry name" value="Metal_Hydrolase"/>
</dbReference>
<dbReference type="GO" id="GO:0016810">
    <property type="term" value="F:hydrolase activity, acting on carbon-nitrogen (but not peptide) bonds"/>
    <property type="evidence" value="ECO:0007669"/>
    <property type="project" value="InterPro"/>
</dbReference>
<keyword evidence="1" id="KW-0732">Signal</keyword>
<dbReference type="Pfam" id="PF07969">
    <property type="entry name" value="Amidohydro_3"/>
    <property type="match status" value="1"/>
</dbReference>
<dbReference type="SUPFAM" id="SSF51338">
    <property type="entry name" value="Composite domain of metallo-dependent hydrolases"/>
    <property type="match status" value="1"/>
</dbReference>
<dbReference type="Gene3D" id="3.10.310.70">
    <property type="match status" value="1"/>
</dbReference>
<feature type="domain" description="Amidohydrolase 3" evidence="2">
    <location>
        <begin position="73"/>
        <end position="563"/>
    </location>
</feature>
<proteinExistence type="predicted"/>
<dbReference type="CDD" id="cd01300">
    <property type="entry name" value="YtcJ_like"/>
    <property type="match status" value="1"/>
</dbReference>
<dbReference type="OrthoDB" id="9031471at2"/>
<dbReference type="InterPro" id="IPR011059">
    <property type="entry name" value="Metal-dep_hydrolase_composite"/>
</dbReference>
<dbReference type="SUPFAM" id="SSF51556">
    <property type="entry name" value="Metallo-dependent hydrolases"/>
    <property type="match status" value="1"/>
</dbReference>
<reference evidence="3 4" key="1">
    <citation type="submission" date="2017-05" db="EMBL/GenBank/DDBJ databases">
        <title>Polynucleobacter sp. MWH-K35W1 isolated from the permanently anoxic monimolimnion of a meromictic lake.</title>
        <authorList>
            <person name="Hahn M.W."/>
        </authorList>
    </citation>
    <scope>NUCLEOTIDE SEQUENCE [LARGE SCALE GENOMIC DNA]</scope>
    <source>
        <strain evidence="3 4">MWH-K35W1</strain>
    </source>
</reference>
<dbReference type="EMBL" id="NGUO01000018">
    <property type="protein sequence ID" value="OWS69390.1"/>
    <property type="molecule type" value="Genomic_DNA"/>
</dbReference>
<dbReference type="Proteomes" id="UP000198104">
    <property type="component" value="Unassembled WGS sequence"/>
</dbReference>
<protein>
    <recommendedName>
        <fullName evidence="2">Amidohydrolase 3 domain-containing protein</fullName>
    </recommendedName>
</protein>
<accession>A0A254PS60</accession>
<dbReference type="AlphaFoldDB" id="A0A254PS60"/>
<dbReference type="Gene3D" id="3.20.20.140">
    <property type="entry name" value="Metal-dependent hydrolases"/>
    <property type="match status" value="1"/>
</dbReference>